<feature type="compositionally biased region" description="Low complexity" evidence="6">
    <location>
        <begin position="192"/>
        <end position="208"/>
    </location>
</feature>
<dbReference type="SMART" id="SM00064">
    <property type="entry name" value="FYVE"/>
    <property type="match status" value="1"/>
</dbReference>
<organism evidence="9 10">
    <name type="scientific">Cavenderia fasciculata</name>
    <name type="common">Slime mold</name>
    <name type="synonym">Dictyostelium fasciculatum</name>
    <dbReference type="NCBI Taxonomy" id="261658"/>
    <lineage>
        <taxon>Eukaryota</taxon>
        <taxon>Amoebozoa</taxon>
        <taxon>Evosea</taxon>
        <taxon>Eumycetozoa</taxon>
        <taxon>Dictyostelia</taxon>
        <taxon>Acytosteliales</taxon>
        <taxon>Cavenderiaceae</taxon>
        <taxon>Cavenderia</taxon>
    </lineage>
</organism>
<keyword evidence="2 4" id="KW-0863">Zinc-finger</keyword>
<dbReference type="SUPFAM" id="SSF51045">
    <property type="entry name" value="WW domain"/>
    <property type="match status" value="2"/>
</dbReference>
<dbReference type="Gene3D" id="2.20.70.10">
    <property type="match status" value="2"/>
</dbReference>
<evidence type="ECO:0000256" key="4">
    <source>
        <dbReference type="PROSITE-ProRule" id="PRU00091"/>
    </source>
</evidence>
<dbReference type="Pfam" id="PF00397">
    <property type="entry name" value="WW"/>
    <property type="match status" value="1"/>
</dbReference>
<dbReference type="InterPro" id="IPR001202">
    <property type="entry name" value="WW_dom"/>
</dbReference>
<feature type="compositionally biased region" description="Low complexity" evidence="6">
    <location>
        <begin position="215"/>
        <end position="228"/>
    </location>
</feature>
<feature type="region of interest" description="Disordered" evidence="6">
    <location>
        <begin position="133"/>
        <end position="238"/>
    </location>
</feature>
<protein>
    <submittedName>
        <fullName evidence="9">Uncharacterized protein</fullName>
    </submittedName>
</protein>
<feature type="domain" description="WW" evidence="7">
    <location>
        <begin position="24"/>
        <end position="57"/>
    </location>
</feature>
<name>F4Q074_CACFS</name>
<dbReference type="RefSeq" id="XP_004357216.1">
    <property type="nucleotide sequence ID" value="XM_004357160.1"/>
</dbReference>
<keyword evidence="1" id="KW-0479">Metal-binding</keyword>
<dbReference type="PANTHER" id="PTHR46464">
    <property type="entry name" value="ANK_REP_REGION DOMAIN-CONTAINING PROTEIN"/>
    <property type="match status" value="1"/>
</dbReference>
<evidence type="ECO:0000313" key="9">
    <source>
        <dbReference type="EMBL" id="EGG18754.1"/>
    </source>
</evidence>
<dbReference type="SMART" id="SM00185">
    <property type="entry name" value="ARM"/>
    <property type="match status" value="15"/>
</dbReference>
<dbReference type="GO" id="GO:0008270">
    <property type="term" value="F:zinc ion binding"/>
    <property type="evidence" value="ECO:0007669"/>
    <property type="project" value="UniProtKB-KW"/>
</dbReference>
<dbReference type="InterPro" id="IPR000306">
    <property type="entry name" value="Znf_FYVE"/>
</dbReference>
<evidence type="ECO:0000256" key="1">
    <source>
        <dbReference type="ARBA" id="ARBA00022723"/>
    </source>
</evidence>
<dbReference type="InterPro" id="IPR013083">
    <property type="entry name" value="Znf_RING/FYVE/PHD"/>
</dbReference>
<evidence type="ECO:0000256" key="6">
    <source>
        <dbReference type="SAM" id="MobiDB-lite"/>
    </source>
</evidence>
<accession>F4Q074</accession>
<dbReference type="InterPro" id="IPR011011">
    <property type="entry name" value="Znf_FYVE_PHD"/>
</dbReference>
<dbReference type="KEGG" id="dfa:DFA_02493"/>
<dbReference type="PROSITE" id="PS50020">
    <property type="entry name" value="WW_DOMAIN_2"/>
    <property type="match status" value="2"/>
</dbReference>
<dbReference type="PROSITE" id="PS50178">
    <property type="entry name" value="ZF_FYVE"/>
    <property type="match status" value="1"/>
</dbReference>
<dbReference type="Gene3D" id="1.25.10.10">
    <property type="entry name" value="Leucine-rich Repeat Variant"/>
    <property type="match status" value="5"/>
</dbReference>
<dbReference type="InterPro" id="IPR000225">
    <property type="entry name" value="Armadillo"/>
</dbReference>
<feature type="repeat" description="ARM" evidence="5">
    <location>
        <begin position="830"/>
        <end position="873"/>
    </location>
</feature>
<evidence type="ECO:0000259" key="7">
    <source>
        <dbReference type="PROSITE" id="PS50020"/>
    </source>
</evidence>
<dbReference type="PANTHER" id="PTHR46464:SF2">
    <property type="entry name" value="ANKYRIN AND ARMADILLO REPEAT-CONTAINING PROTEIN"/>
    <property type="match status" value="1"/>
</dbReference>
<dbReference type="SUPFAM" id="SSF48371">
    <property type="entry name" value="ARM repeat"/>
    <property type="match status" value="5"/>
</dbReference>
<feature type="domain" description="FYVE-type" evidence="8">
    <location>
        <begin position="254"/>
        <end position="314"/>
    </location>
</feature>
<dbReference type="InterPro" id="IPR043379">
    <property type="entry name" value="ANKAR"/>
</dbReference>
<keyword evidence="10" id="KW-1185">Reference proteome</keyword>
<feature type="domain" description="WW" evidence="7">
    <location>
        <begin position="96"/>
        <end position="129"/>
    </location>
</feature>
<feature type="repeat" description="ARM" evidence="5">
    <location>
        <begin position="1195"/>
        <end position="1237"/>
    </location>
</feature>
<dbReference type="OrthoDB" id="3045089at2759"/>
<evidence type="ECO:0000256" key="2">
    <source>
        <dbReference type="ARBA" id="ARBA00022771"/>
    </source>
</evidence>
<reference evidence="10" key="1">
    <citation type="journal article" date="2011" name="Genome Res.">
        <title>Phylogeny-wide analysis of social amoeba genomes highlights ancient origins for complex intercellular communication.</title>
        <authorList>
            <person name="Heidel A.J."/>
            <person name="Lawal H.M."/>
            <person name="Felder M."/>
            <person name="Schilde C."/>
            <person name="Helps N.R."/>
            <person name="Tunggal B."/>
            <person name="Rivero F."/>
            <person name="John U."/>
            <person name="Schleicher M."/>
            <person name="Eichinger L."/>
            <person name="Platzer M."/>
            <person name="Noegel A.A."/>
            <person name="Schaap P."/>
            <person name="Gloeckner G."/>
        </authorList>
    </citation>
    <scope>NUCLEOTIDE SEQUENCE [LARGE SCALE GENOMIC DNA]</scope>
    <source>
        <strain evidence="10">SH3</strain>
    </source>
</reference>
<dbReference type="InterPro" id="IPR016024">
    <property type="entry name" value="ARM-type_fold"/>
</dbReference>
<dbReference type="PROSITE" id="PS01159">
    <property type="entry name" value="WW_DOMAIN_1"/>
    <property type="match status" value="1"/>
</dbReference>
<dbReference type="InterPro" id="IPR017455">
    <property type="entry name" value="Znf_FYVE-rel"/>
</dbReference>
<dbReference type="SUPFAM" id="SSF57903">
    <property type="entry name" value="FYVE/PHD zinc finger"/>
    <property type="match status" value="1"/>
</dbReference>
<dbReference type="Pfam" id="PF01363">
    <property type="entry name" value="FYVE"/>
    <property type="match status" value="1"/>
</dbReference>
<dbReference type="SMART" id="SM00456">
    <property type="entry name" value="WW"/>
    <property type="match status" value="2"/>
</dbReference>
<dbReference type="GeneID" id="14870855"/>
<feature type="region of interest" description="Disordered" evidence="6">
    <location>
        <begin position="1"/>
        <end position="32"/>
    </location>
</feature>
<dbReference type="EMBL" id="GL883017">
    <property type="protein sequence ID" value="EGG18754.1"/>
    <property type="molecule type" value="Genomic_DNA"/>
</dbReference>
<dbReference type="CDD" id="cd00201">
    <property type="entry name" value="WW"/>
    <property type="match status" value="2"/>
</dbReference>
<feature type="compositionally biased region" description="Low complexity" evidence="6">
    <location>
        <begin position="133"/>
        <end position="146"/>
    </location>
</feature>
<gene>
    <name evidence="9" type="ORF">DFA_02493</name>
</gene>
<evidence type="ECO:0000259" key="8">
    <source>
        <dbReference type="PROSITE" id="PS50178"/>
    </source>
</evidence>
<feature type="compositionally biased region" description="Low complexity" evidence="6">
    <location>
        <begin position="82"/>
        <end position="98"/>
    </location>
</feature>
<dbReference type="InterPro" id="IPR036020">
    <property type="entry name" value="WW_dom_sf"/>
</dbReference>
<evidence type="ECO:0000256" key="5">
    <source>
        <dbReference type="PROSITE-ProRule" id="PRU00259"/>
    </source>
</evidence>
<feature type="compositionally biased region" description="Polar residues" evidence="6">
    <location>
        <begin position="1"/>
        <end position="22"/>
    </location>
</feature>
<sequence>MYNPNNTGSTGMNPSTGQLNSNPPIPPPGWQIATDSIGRFVYINPMTQQQSWTPPPGSVYMPQTEQQQQQPPPPPAPVIAPSLSNLSTSKSSLSSSMLPDGWEESTDAQGRVYYIDHLHKRTSWIHPNFSIQLQQQAAQQQQQQQQQPPPPPTSSASIPIQQKPVVTSNNNNSGGYYPSMSEYGYPSPPPHHSSTVVASSPTTQIKPQIVPPQRQPTQTIQQPQQPQQSFKAKLPSQRRTTSLFSQSAPLWDLEKTVPACSQCYLPFTVIRRRHHCRCCQREFCDACSLKRIAVPQFNHNDPVRVCVYCYIHTNDHNKTCVSRLVPYILDFHNDANEQYQALMEIYDFILSNQSNYEVIETALVGGLKPFLDYIVRKSKENLKGDSIAICCQILAFISKDHKLVKAINDPEHISVLFDLMSCSENSTVVFDCARILKNILSYIDKQNHQQKQQQQQQQQQQQTTPTTPVATIENANILNKFSSVVTKANICQIVALLEIISKESQLECLRILRVLAHDEEMLGLISQSNIIEVITPIISSNNGDNIKSTLKILTRLSIYDKKNAEKFYQFGGILFLIELLMKQLHPSINTISIKLLFSLSKTKLCSSAIAGVDGAIDIIMQLYASNSQLQETILLMLTQIIQFEINNQQLQKQLCNEQFIKNICQSLSRGNSNVESLSLSVLYFVSQNEQNKENLQSFGIIDTILALICDRGRKHAVPLEILSKLAFNNESVCQSIFEVGGLSVLIDIITTPPPTPSASNTTPPISPTIPYHDEELLQQQLQQQQQQQTQEQDEKSIEFKKVQYNAVKLIGNLSYSPSIVQEFVHFDSGAGIKALVALLNPSVDESLKQITSEALSNLCDNEACSILVLSEGGLTYSMALLSSSNPLIKTNALKLLQKLAIHSPEIKFVISEGASIRQIVEMLSNQTADIKKCAIYSLAEICKDNAANRDQAYKYGCLPLLINAFNTYVNDPKSLVCLLEIISGYASQSEQYRQLILGTDLVQSIIEYLFTATSGGNNNNNNHDSDQQEKDGFLMQSRVYCVLILSQLIKEGMNDHIRKIIDSGIILALVPLLSIKNSYLQEYTLKILKTITRSSSSDLRETLITSGILLPLSTLVSTTRNESIQTDSLSILIELSKNPECGNYLLETNAIALISELVNNAKSQVVRSLAIQLISMLFDSSSMNGNIWEIFTSKAGIPGLVALLSSSNTAAQITSANALSSIVVDGPGRARVVEAGGLTALIQSLSSDNINVACSSLVTILGLSLEDELCESIVGFGAMPPLLNILASKEYLSNNIGIDSKLYACETIFNLVSNAQCRPNIVDNKLIIQLLDLLFSDRDVYCAVSCKTLAVLASDPNTAKSVCEQGGIVGLVPILSLQPPSSPDQMASYENTLMSVAVVLTNLAKFNESSRSVILSCVGEAKSENDSLSLILSVLTRSQNLKIRLQLLDLLQILSEDKDFVNYLQTTTIQKLLSLLEQTDNNNNNSGEQSDQLLAIFKVLSVIIYISYMAEPRKILLDCGCLNHLVHLLSPPPEVLVSLDLSNNISLLDLTPTINQVSNGKEKSDAYKKIKIESIEDKEEINKISLNLIHTFSFSDRGMNEIRNSKLVKTILRFLDSKIEDQISTSLRIISNLSLSGLNRLEINSLGGMEKILDMFTTNSSGGNPFTPSVTLNVLTALYNMLFSADNFNLFIKRTNCFNILGQYLSLPNEPIQLYAAMIINRHLNQDKYAEQLSSTGVIQCLFAILSTASSENLIFYALKTIDELIYFDSSRQIICNSLPVEILKTIQSVPHQYLQELSKHILSSCGHL</sequence>
<feature type="compositionally biased region" description="Low complexity" evidence="6">
    <location>
        <begin position="154"/>
        <end position="177"/>
    </location>
</feature>
<dbReference type="Gene3D" id="3.30.40.10">
    <property type="entry name" value="Zinc/RING finger domain, C3HC4 (zinc finger)"/>
    <property type="match status" value="1"/>
</dbReference>
<dbReference type="Proteomes" id="UP000007797">
    <property type="component" value="Unassembled WGS sequence"/>
</dbReference>
<evidence type="ECO:0000313" key="10">
    <source>
        <dbReference type="Proteomes" id="UP000007797"/>
    </source>
</evidence>
<dbReference type="OMA" id="KKTSWIH"/>
<dbReference type="PROSITE" id="PS50176">
    <property type="entry name" value="ARM_REPEAT"/>
    <property type="match status" value="2"/>
</dbReference>
<dbReference type="InterPro" id="IPR011989">
    <property type="entry name" value="ARM-like"/>
</dbReference>
<keyword evidence="3" id="KW-0862">Zinc</keyword>
<proteinExistence type="predicted"/>
<evidence type="ECO:0000256" key="3">
    <source>
        <dbReference type="ARBA" id="ARBA00022833"/>
    </source>
</evidence>
<feature type="region of interest" description="Disordered" evidence="6">
    <location>
        <begin position="46"/>
        <end position="103"/>
    </location>
</feature>